<dbReference type="EMBL" id="BK067783">
    <property type="protein sequence ID" value="DBA51754.1"/>
    <property type="molecule type" value="Genomic_DNA"/>
</dbReference>
<proteinExistence type="predicted"/>
<sequence length="106" mass="12625">METVLSKKEHNTLIKQKNRQLDSILGEQYRREAPPGISFSDWKRLWKEAQKEKQMKIHYTAFEPMPKESLEDFKKRIAGCTILIPVETIEDYKKRVSATFNQHLFK</sequence>
<protein>
    <submittedName>
        <fullName evidence="1">ORF55</fullName>
    </submittedName>
    <submittedName>
        <fullName evidence="2">ORF6</fullName>
    </submittedName>
</protein>
<dbReference type="EMBL" id="BK067791">
    <property type="protein sequence ID" value="DBA52147.1"/>
    <property type="molecule type" value="Genomic_DNA"/>
</dbReference>
<name>A0AAT9JAG0_9VIRU</name>
<organism evidence="2">
    <name type="scientific">Nitrosopumilaceae spindle-shaped virus</name>
    <dbReference type="NCBI Taxonomy" id="3065433"/>
    <lineage>
        <taxon>Viruses</taxon>
    </lineage>
</organism>
<evidence type="ECO:0000313" key="2">
    <source>
        <dbReference type="EMBL" id="DBA52147.1"/>
    </source>
</evidence>
<reference evidence="2" key="2">
    <citation type="submission" date="2024-03" db="EMBL/GenBank/DDBJ databases">
        <authorList>
            <person name="Ni Y."/>
            <person name="Xu T."/>
            <person name="Yan S."/>
            <person name="Chen L."/>
            <person name="Wang Y."/>
        </authorList>
    </citation>
    <scope>NUCLEOTIDE SEQUENCE</scope>
    <source>
        <strain evidence="2">NTT1</strain>
        <strain evidence="1">NTT2</strain>
    </source>
</reference>
<evidence type="ECO:0000313" key="1">
    <source>
        <dbReference type="EMBL" id="DBA51754.1"/>
    </source>
</evidence>
<reference evidence="2" key="1">
    <citation type="journal article" date="2024" name="Environ. Microbiol. Rep.">
        <title>Hiding in plain sight: The discovery of complete genomes of 11 hypothetical spindle-shaped viruses that putatively infect mesophilic ammonia-oxidizing archaea.</title>
        <authorList>
            <person name="Ni Y."/>
            <person name="Xu T."/>
            <person name="Yan S."/>
            <person name="Chen L."/>
            <person name="Wang Y."/>
        </authorList>
    </citation>
    <scope>NUCLEOTIDE SEQUENCE</scope>
    <source>
        <strain evidence="2">NTT1</strain>
        <strain evidence="1">NTT2</strain>
    </source>
</reference>
<accession>A0AAT9JAG0</accession>